<dbReference type="RefSeq" id="XP_021878057.1">
    <property type="nucleotide sequence ID" value="XM_022029471.1"/>
</dbReference>
<dbReference type="AlphaFoldDB" id="A0A1Y2GD86"/>
<gene>
    <name evidence="1" type="ORF">BCR41DRAFT_412324</name>
</gene>
<dbReference type="InParanoid" id="A0A1Y2GD86"/>
<protein>
    <submittedName>
        <fullName evidence="1">Uncharacterized protein</fullName>
    </submittedName>
</protein>
<accession>A0A1Y2GD86</accession>
<dbReference type="EMBL" id="MCFF01000041">
    <property type="protein sequence ID" value="ORZ07550.1"/>
    <property type="molecule type" value="Genomic_DNA"/>
</dbReference>
<reference evidence="1 2" key="1">
    <citation type="submission" date="2016-07" db="EMBL/GenBank/DDBJ databases">
        <title>Pervasive Adenine N6-methylation of Active Genes in Fungi.</title>
        <authorList>
            <consortium name="DOE Joint Genome Institute"/>
            <person name="Mondo S.J."/>
            <person name="Dannebaum R.O."/>
            <person name="Kuo R.C."/>
            <person name="Labutti K."/>
            <person name="Haridas S."/>
            <person name="Kuo A."/>
            <person name="Salamov A."/>
            <person name="Ahrendt S.R."/>
            <person name="Lipzen A."/>
            <person name="Sullivan W."/>
            <person name="Andreopoulos W.B."/>
            <person name="Clum A."/>
            <person name="Lindquist E."/>
            <person name="Daum C."/>
            <person name="Ramamoorthy G.K."/>
            <person name="Gryganskyi A."/>
            <person name="Culley D."/>
            <person name="Magnuson J.K."/>
            <person name="James T.Y."/>
            <person name="O'Malley M.A."/>
            <person name="Stajich J.E."/>
            <person name="Spatafora J.W."/>
            <person name="Visel A."/>
            <person name="Grigoriev I.V."/>
        </authorList>
    </citation>
    <scope>NUCLEOTIDE SEQUENCE [LARGE SCALE GENOMIC DNA]</scope>
    <source>
        <strain evidence="1 2">NRRL 3116</strain>
    </source>
</reference>
<name>A0A1Y2GD86_9FUNG</name>
<evidence type="ECO:0000313" key="1">
    <source>
        <dbReference type="EMBL" id="ORZ07550.1"/>
    </source>
</evidence>
<keyword evidence="2" id="KW-1185">Reference proteome</keyword>
<dbReference type="OrthoDB" id="2394524at2759"/>
<dbReference type="Proteomes" id="UP000193648">
    <property type="component" value="Unassembled WGS sequence"/>
</dbReference>
<comment type="caution">
    <text evidence="1">The sequence shown here is derived from an EMBL/GenBank/DDBJ whole genome shotgun (WGS) entry which is preliminary data.</text>
</comment>
<organism evidence="1 2">
    <name type="scientific">Lobosporangium transversale</name>
    <dbReference type="NCBI Taxonomy" id="64571"/>
    <lineage>
        <taxon>Eukaryota</taxon>
        <taxon>Fungi</taxon>
        <taxon>Fungi incertae sedis</taxon>
        <taxon>Mucoromycota</taxon>
        <taxon>Mortierellomycotina</taxon>
        <taxon>Mortierellomycetes</taxon>
        <taxon>Mortierellales</taxon>
        <taxon>Mortierellaceae</taxon>
        <taxon>Lobosporangium</taxon>
    </lineage>
</organism>
<dbReference type="GeneID" id="33571314"/>
<evidence type="ECO:0000313" key="2">
    <source>
        <dbReference type="Proteomes" id="UP000193648"/>
    </source>
</evidence>
<sequence>MAPGPRSLGFYSPSHQVKMISFPGINWPVKKVANRHTAFDEGVAVATYNTPSAPVEVNGGTFKSTLEGSTLDGISGREDEFSNFIMNIITKPSHTLVISGNSDIWLGALGTSRSSEPSGADSSKTITVTHHFTRLEQPSEHRACEPSDSFVTATATFADSDAYNTLTTKSNTFTIAGFEGSAKHSYLAKALCAIRSPFTLPKLETV</sequence>
<proteinExistence type="predicted"/>